<feature type="transmembrane region" description="Helical" evidence="1">
    <location>
        <begin position="219"/>
        <end position="241"/>
    </location>
</feature>
<keyword evidence="1" id="KW-1133">Transmembrane helix</keyword>
<feature type="transmembrane region" description="Helical" evidence="1">
    <location>
        <begin position="185"/>
        <end position="213"/>
    </location>
</feature>
<reference evidence="2 3" key="1">
    <citation type="submission" date="2016-10" db="EMBL/GenBank/DDBJ databases">
        <authorList>
            <person name="de Groot N.N."/>
        </authorList>
    </citation>
    <scope>NUCLEOTIDE SEQUENCE [LARGE SCALE GENOMIC DNA]</scope>
    <source>
        <strain evidence="2 3">DSM 8512</strain>
    </source>
</reference>
<keyword evidence="1" id="KW-0812">Transmembrane</keyword>
<keyword evidence="3" id="KW-1185">Reference proteome</keyword>
<feature type="transmembrane region" description="Helical" evidence="1">
    <location>
        <begin position="288"/>
        <end position="306"/>
    </location>
</feature>
<organism evidence="2 3">
    <name type="scientific">Paracoccus alcaliphilus</name>
    <dbReference type="NCBI Taxonomy" id="34002"/>
    <lineage>
        <taxon>Bacteria</taxon>
        <taxon>Pseudomonadati</taxon>
        <taxon>Pseudomonadota</taxon>
        <taxon>Alphaproteobacteria</taxon>
        <taxon>Rhodobacterales</taxon>
        <taxon>Paracoccaceae</taxon>
        <taxon>Paracoccus</taxon>
    </lineage>
</organism>
<evidence type="ECO:0000313" key="2">
    <source>
        <dbReference type="EMBL" id="SEN95525.1"/>
    </source>
</evidence>
<gene>
    <name evidence="2" type="ORF">SAMN04489859_102415</name>
</gene>
<dbReference type="EMBL" id="FODE01000024">
    <property type="protein sequence ID" value="SEN95525.1"/>
    <property type="molecule type" value="Genomic_DNA"/>
</dbReference>
<dbReference type="STRING" id="34002.SAMN04489859_102415"/>
<evidence type="ECO:0008006" key="4">
    <source>
        <dbReference type="Google" id="ProtNLM"/>
    </source>
</evidence>
<dbReference type="Proteomes" id="UP000199054">
    <property type="component" value="Unassembled WGS sequence"/>
</dbReference>
<keyword evidence="1" id="KW-0472">Membrane</keyword>
<feature type="transmembrane region" description="Helical" evidence="1">
    <location>
        <begin position="142"/>
        <end position="164"/>
    </location>
</feature>
<name>A0A1H8KRN9_9RHOB</name>
<feature type="transmembrane region" description="Helical" evidence="1">
    <location>
        <begin position="415"/>
        <end position="441"/>
    </location>
</feature>
<feature type="transmembrane region" description="Helical" evidence="1">
    <location>
        <begin position="372"/>
        <end position="403"/>
    </location>
</feature>
<feature type="transmembrane region" description="Helical" evidence="1">
    <location>
        <begin position="99"/>
        <end position="122"/>
    </location>
</feature>
<feature type="transmembrane region" description="Helical" evidence="1">
    <location>
        <begin position="16"/>
        <end position="35"/>
    </location>
</feature>
<feature type="transmembrane region" description="Helical" evidence="1">
    <location>
        <begin position="261"/>
        <end position="282"/>
    </location>
</feature>
<dbReference type="AlphaFoldDB" id="A0A1H8KRN9"/>
<protein>
    <recommendedName>
        <fullName evidence="4">H+/citrate symporter</fullName>
    </recommendedName>
</protein>
<feature type="transmembrane region" description="Helical" evidence="1">
    <location>
        <begin position="338"/>
        <end position="360"/>
    </location>
</feature>
<evidence type="ECO:0000313" key="3">
    <source>
        <dbReference type="Proteomes" id="UP000199054"/>
    </source>
</evidence>
<accession>A0A1H8KRN9</accession>
<sequence length="478" mass="50190">MNHQPSTAGTTGHAPLPASLAGLLPVSVMLCMIALEYTQAHIFGGLAGAFSVLSVMVFAPRIQTSRLAFVAIGAGLTVWAAVTRPDWTEATLTALERGAMIVALFTALSAIRNAAMGSAGILACGRFLARQPPGLRYTALTIGGHLFGLILLYGSISLLGSLAAESTAKEADAELRRHRIRRMMVAIQRGFASTLCWSPLGFSMAITITIVPGASWSSVAIPCVISAVLMMATGWALDAIFKPRLATPPPPRLPETGRWLVQLRPLLVLLAVIISGVLALHLLTGVEVIGAVMSLVPAAAILWIAIQPRPRGTGRMSWTADRVMLFVTRDVPHYRGEIVLLFMAGFIGSLGSFLLLPLVQAQGLDFGALPPLLIIVSIIWIVPLTGQLGMNPILAVSLLVPLLPSPETMGIPPAALVAAITGGWALAGTTSPFTASVLIAATLGRVTPREAGIGWNGVYILVMGAILSLWVVALAMLL</sequence>
<feature type="transmembrane region" description="Helical" evidence="1">
    <location>
        <begin position="42"/>
        <end position="62"/>
    </location>
</feature>
<proteinExistence type="predicted"/>
<evidence type="ECO:0000256" key="1">
    <source>
        <dbReference type="SAM" id="Phobius"/>
    </source>
</evidence>
<feature type="transmembrane region" description="Helical" evidence="1">
    <location>
        <begin position="68"/>
        <end position="87"/>
    </location>
</feature>
<feature type="transmembrane region" description="Helical" evidence="1">
    <location>
        <begin position="453"/>
        <end position="477"/>
    </location>
</feature>